<comment type="caution">
    <text evidence="2">The sequence shown here is derived from an EMBL/GenBank/DDBJ whole genome shotgun (WGS) entry which is preliminary data.</text>
</comment>
<dbReference type="AlphaFoldDB" id="A0A9D1HU55"/>
<proteinExistence type="predicted"/>
<dbReference type="InterPro" id="IPR011009">
    <property type="entry name" value="Kinase-like_dom_sf"/>
</dbReference>
<reference evidence="2" key="2">
    <citation type="journal article" date="2021" name="PeerJ">
        <title>Extensive microbial diversity within the chicken gut microbiome revealed by metagenomics and culture.</title>
        <authorList>
            <person name="Gilroy R."/>
            <person name="Ravi A."/>
            <person name="Getino M."/>
            <person name="Pursley I."/>
            <person name="Horton D.L."/>
            <person name="Alikhan N.F."/>
            <person name="Baker D."/>
            <person name="Gharbi K."/>
            <person name="Hall N."/>
            <person name="Watson M."/>
            <person name="Adriaenssens E.M."/>
            <person name="Foster-Nyarko E."/>
            <person name="Jarju S."/>
            <person name="Secka A."/>
            <person name="Antonio M."/>
            <person name="Oren A."/>
            <person name="Chaudhuri R.R."/>
            <person name="La Ragione R."/>
            <person name="Hildebrand F."/>
            <person name="Pallen M.J."/>
        </authorList>
    </citation>
    <scope>NUCLEOTIDE SEQUENCE</scope>
    <source>
        <strain evidence="2">CHK197-8231</strain>
    </source>
</reference>
<gene>
    <name evidence="2" type="ORF">IAD49_03325</name>
</gene>
<organism evidence="2 3">
    <name type="scientific">Candidatus Fimihabitans intestinipullorum</name>
    <dbReference type="NCBI Taxonomy" id="2840820"/>
    <lineage>
        <taxon>Bacteria</taxon>
        <taxon>Bacillati</taxon>
        <taxon>Mycoplasmatota</taxon>
        <taxon>Mycoplasmatota incertae sedis</taxon>
        <taxon>Candidatus Fimihabitans</taxon>
    </lineage>
</organism>
<dbReference type="InterPro" id="IPR002575">
    <property type="entry name" value="Aminoglycoside_PTrfase"/>
</dbReference>
<dbReference type="Gene3D" id="3.30.200.20">
    <property type="entry name" value="Phosphorylase Kinase, domain 1"/>
    <property type="match status" value="1"/>
</dbReference>
<reference evidence="2" key="1">
    <citation type="submission" date="2020-10" db="EMBL/GenBank/DDBJ databases">
        <authorList>
            <person name="Gilroy R."/>
        </authorList>
    </citation>
    <scope>NUCLEOTIDE SEQUENCE</scope>
    <source>
        <strain evidence="2">CHK197-8231</strain>
    </source>
</reference>
<evidence type="ECO:0000313" key="3">
    <source>
        <dbReference type="Proteomes" id="UP000824087"/>
    </source>
</evidence>
<dbReference type="Gene3D" id="3.90.1200.10">
    <property type="match status" value="1"/>
</dbReference>
<evidence type="ECO:0000259" key="1">
    <source>
        <dbReference type="Pfam" id="PF01636"/>
    </source>
</evidence>
<dbReference type="EMBL" id="DVML01000020">
    <property type="protein sequence ID" value="HIU22594.1"/>
    <property type="molecule type" value="Genomic_DNA"/>
</dbReference>
<dbReference type="PANTHER" id="PTHR21310:SF15">
    <property type="entry name" value="AMINOGLYCOSIDE PHOSPHOTRANSFERASE DOMAIN-CONTAINING PROTEIN"/>
    <property type="match status" value="1"/>
</dbReference>
<accession>A0A9D1HU55</accession>
<dbReference type="Pfam" id="PF01636">
    <property type="entry name" value="APH"/>
    <property type="match status" value="1"/>
</dbReference>
<sequence length="333" mass="39419">MYKNKLYDNNLCYPSKFQIENIVRNYLGDATVDFAIEELYVGMKNILYLIKTDYEIIVLKIAPTYNETMLTFENNNISWEVEMLKLMECLNIPSPKLLLYDDSGTINKTPYFFMTYIEGEQFQNLKKSMQPEVVSRIEEKIGKICSQICSIKGNKFFLPCLPETEFDNNYDFVYTLFNILVNNANEKNIKINGIDYKKLLQLISSFKNDLNQVNEISLTNVDAWEGNFIIKDNNISGIVDFSDLYYCDELMTFYFHSIHSEISSSFLKGYGKPSLTESELTRTIIYRVWTLMKMIIEKEYKVSNDYLDEYEWLYKKFYREIGRLKKRKELVKK</sequence>
<feature type="domain" description="Aminoglycoside phosphotransferase" evidence="1">
    <location>
        <begin position="77"/>
        <end position="248"/>
    </location>
</feature>
<dbReference type="Proteomes" id="UP000824087">
    <property type="component" value="Unassembled WGS sequence"/>
</dbReference>
<dbReference type="PANTHER" id="PTHR21310">
    <property type="entry name" value="AMINOGLYCOSIDE PHOSPHOTRANSFERASE-RELATED-RELATED"/>
    <property type="match status" value="1"/>
</dbReference>
<protein>
    <submittedName>
        <fullName evidence="2">Phosphotransferase</fullName>
    </submittedName>
</protein>
<dbReference type="InterPro" id="IPR051678">
    <property type="entry name" value="AGP_Transferase"/>
</dbReference>
<dbReference type="SUPFAM" id="SSF56112">
    <property type="entry name" value="Protein kinase-like (PK-like)"/>
    <property type="match status" value="1"/>
</dbReference>
<evidence type="ECO:0000313" key="2">
    <source>
        <dbReference type="EMBL" id="HIU22594.1"/>
    </source>
</evidence>
<name>A0A9D1HU55_9BACT</name>